<dbReference type="PANTHER" id="PTHR21581">
    <property type="entry name" value="D-ALANYL-D-ALANINE CARBOXYPEPTIDASE"/>
    <property type="match status" value="1"/>
</dbReference>
<evidence type="ECO:0000259" key="9">
    <source>
        <dbReference type="Pfam" id="PF00768"/>
    </source>
</evidence>
<feature type="region of interest" description="Disordered" evidence="8">
    <location>
        <begin position="328"/>
        <end position="365"/>
    </location>
</feature>
<keyword evidence="6" id="KW-0961">Cell wall biogenesis/degradation</keyword>
<comment type="similarity">
    <text evidence="1 7">Belongs to the peptidase S11 family.</text>
</comment>
<evidence type="ECO:0000313" key="11">
    <source>
        <dbReference type="Proteomes" id="UP001154259"/>
    </source>
</evidence>
<dbReference type="InterPro" id="IPR018044">
    <property type="entry name" value="Peptidase_S11"/>
</dbReference>
<name>A0ABM9HT13_9PROT</name>
<evidence type="ECO:0000256" key="3">
    <source>
        <dbReference type="ARBA" id="ARBA00022801"/>
    </source>
</evidence>
<keyword evidence="10" id="KW-0645">Protease</keyword>
<dbReference type="SUPFAM" id="SSF56601">
    <property type="entry name" value="beta-lactamase/transpeptidase-like"/>
    <property type="match status" value="1"/>
</dbReference>
<dbReference type="GO" id="GO:0004180">
    <property type="term" value="F:carboxypeptidase activity"/>
    <property type="evidence" value="ECO:0007669"/>
    <property type="project" value="UniProtKB-KW"/>
</dbReference>
<dbReference type="Pfam" id="PF00768">
    <property type="entry name" value="Peptidase_S11"/>
    <property type="match status" value="1"/>
</dbReference>
<evidence type="ECO:0000256" key="4">
    <source>
        <dbReference type="ARBA" id="ARBA00022960"/>
    </source>
</evidence>
<comment type="caution">
    <text evidence="10">The sequence shown here is derived from an EMBL/GenBank/DDBJ whole genome shotgun (WGS) entry which is preliminary data.</text>
</comment>
<dbReference type="Gene3D" id="3.40.710.10">
    <property type="entry name" value="DD-peptidase/beta-lactamase superfamily"/>
    <property type="match status" value="1"/>
</dbReference>
<dbReference type="InterPro" id="IPR001967">
    <property type="entry name" value="Peptidase_S11_N"/>
</dbReference>
<dbReference type="PRINTS" id="PR00725">
    <property type="entry name" value="DADACBPTASE1"/>
</dbReference>
<dbReference type="RefSeq" id="WP_271790208.1">
    <property type="nucleotide sequence ID" value="NZ_CAMXCJ010000002.1"/>
</dbReference>
<keyword evidence="10" id="KW-0121">Carboxypeptidase</keyword>
<sequence>MTGYISDCNHDRLMKKHFTIKKPLFKLNTKKAIGFFAFSVSLCAFLLSPTAHAQYTGRVSTIVTDINGKVISKDDPDLQRYPASLTKMMTLYMTFRALHANAISLNQRIPVSIHAASMEPSKLGLRAGSTITVREAILGLVTKSANDAACALGEFIGGGDEPRFAQMMTQQARVIGMNDSTFRNASGLPNPDQVTTARDMATLARHLILDYPEYYPFFKVPSFNFRGRTIPNHDPLIKGYAGADGLKTGYTAAAGHNLVGSAVQGNVRLVGVVMGAPSNSRRNTTMMSALDDGFSKYGVTPAERPLVLARATPRGRSHKRSKVILARASRSSKGGVVQVAQLPVKSKKAKSSKTTTKHVVKHKKR</sequence>
<keyword evidence="4" id="KW-0133">Cell shape</keyword>
<evidence type="ECO:0000256" key="6">
    <source>
        <dbReference type="ARBA" id="ARBA00023316"/>
    </source>
</evidence>
<proteinExistence type="inferred from homology"/>
<dbReference type="InterPro" id="IPR012338">
    <property type="entry name" value="Beta-lactam/transpept-like"/>
</dbReference>
<keyword evidence="11" id="KW-1185">Reference proteome</keyword>
<reference evidence="10" key="1">
    <citation type="submission" date="2022-10" db="EMBL/GenBank/DDBJ databases">
        <authorList>
            <person name="Botero Cardona J."/>
        </authorList>
    </citation>
    <scope>NUCLEOTIDE SEQUENCE</scope>
    <source>
        <strain evidence="10">R-53529</strain>
    </source>
</reference>
<gene>
    <name evidence="10" type="ORF">R53529_LOCUS1779</name>
</gene>
<feature type="domain" description="Peptidase S11 D-alanyl-D-alanine carboxypeptidase A N-terminal" evidence="9">
    <location>
        <begin position="60"/>
        <end position="277"/>
    </location>
</feature>
<evidence type="ECO:0000313" key="10">
    <source>
        <dbReference type="EMBL" id="CAI3952282.1"/>
    </source>
</evidence>
<evidence type="ECO:0000256" key="7">
    <source>
        <dbReference type="RuleBase" id="RU004016"/>
    </source>
</evidence>
<protein>
    <submittedName>
        <fullName evidence="10">D-alanyl-D-alanine carboxypeptidase (DacC) (PDB:1HD8)</fullName>
    </submittedName>
</protein>
<dbReference type="EMBL" id="CAMXCS010000005">
    <property type="protein sequence ID" value="CAI3952282.1"/>
    <property type="molecule type" value="Genomic_DNA"/>
</dbReference>
<evidence type="ECO:0000256" key="5">
    <source>
        <dbReference type="ARBA" id="ARBA00022984"/>
    </source>
</evidence>
<evidence type="ECO:0000256" key="8">
    <source>
        <dbReference type="SAM" id="MobiDB-lite"/>
    </source>
</evidence>
<feature type="compositionally biased region" description="Basic residues" evidence="8">
    <location>
        <begin position="345"/>
        <end position="365"/>
    </location>
</feature>
<keyword evidence="3" id="KW-0378">Hydrolase</keyword>
<evidence type="ECO:0000256" key="2">
    <source>
        <dbReference type="ARBA" id="ARBA00022729"/>
    </source>
</evidence>
<evidence type="ECO:0000256" key="1">
    <source>
        <dbReference type="ARBA" id="ARBA00007164"/>
    </source>
</evidence>
<keyword evidence="2" id="KW-0732">Signal</keyword>
<accession>A0ABM9HT13</accession>
<dbReference type="PANTHER" id="PTHR21581:SF6">
    <property type="entry name" value="TRAFFICKING PROTEIN PARTICLE COMPLEX SUBUNIT 12"/>
    <property type="match status" value="1"/>
</dbReference>
<organism evidence="10 11">
    <name type="scientific">Commensalibacter communis</name>
    <dbReference type="NCBI Taxonomy" id="2972786"/>
    <lineage>
        <taxon>Bacteria</taxon>
        <taxon>Pseudomonadati</taxon>
        <taxon>Pseudomonadota</taxon>
        <taxon>Alphaproteobacteria</taxon>
        <taxon>Acetobacterales</taxon>
        <taxon>Acetobacteraceae</taxon>
    </lineage>
</organism>
<keyword evidence="5" id="KW-0573">Peptidoglycan synthesis</keyword>
<dbReference type="Proteomes" id="UP001154259">
    <property type="component" value="Unassembled WGS sequence"/>
</dbReference>